<keyword evidence="3" id="KW-1185">Reference proteome</keyword>
<dbReference type="Pfam" id="PF06259">
    <property type="entry name" value="Abhydrolase_8"/>
    <property type="match status" value="1"/>
</dbReference>
<dbReference type="InterPro" id="IPR010427">
    <property type="entry name" value="DUF1023"/>
</dbReference>
<sequence>MTALTAALVSGVDPVSLSAAGQECDALSVILADRDATLTEARGPGRAGWHGIAADHAALVLQEERQRLTTAADQFRALASLLVQAAEELTAARAEVRTVLAEARAAGCAVHGDTVVPATATAGPASHTGGTVVGRSGGASAGAGSAHAAQLTARLAAALAAAERTDQRCAAVLAGSAAQAGGADGLDPDAARTTLLAAAALVEASLPAPDSTPAQVHSWWLRLDPRQREMLLRDQPQLVGSLDGVPAAARDRANRALLDHLLADGVGDGQGRGGGADSEPTKGLLAISDRLARQHGASPPALLLSLGLTGQGRAVLSFGDPDTADHICVYVPGMGTTLADVAGKDGDRALALHAAAVAADRSARPGATAAMVWLGYDAPQGLSAAAGDSRAAAGAVGYDRFLRGLRVTGARPPARPPAHLTALGHSYGSLLVGLAARRPGGTGADDLVLIGSPGTGARHASELGVAPGRVWVGAAPQDPVSSLLPSPRQGGLIAAGAILSGVLPPLRMPVQQLAEERGTAWFGTNPAAPSFGARPLPVDGGRGPGGGVAGAHSHYLDPGSRSLAAIGRIIVGGH</sequence>
<feature type="domain" description="DUF1023" evidence="1">
    <location>
        <begin position="310"/>
        <end position="483"/>
    </location>
</feature>
<dbReference type="RefSeq" id="WP_380530436.1">
    <property type="nucleotide sequence ID" value="NZ_JBHFAB010000001.1"/>
</dbReference>
<evidence type="ECO:0000313" key="3">
    <source>
        <dbReference type="Proteomes" id="UP001592531"/>
    </source>
</evidence>
<gene>
    <name evidence="2" type="ORF">ACEZDE_00750</name>
</gene>
<evidence type="ECO:0000259" key="1">
    <source>
        <dbReference type="Pfam" id="PF06259"/>
    </source>
</evidence>
<proteinExistence type="predicted"/>
<organism evidence="2 3">
    <name type="scientific">Streptacidiphilus cavernicola</name>
    <dbReference type="NCBI Taxonomy" id="3342716"/>
    <lineage>
        <taxon>Bacteria</taxon>
        <taxon>Bacillati</taxon>
        <taxon>Actinomycetota</taxon>
        <taxon>Actinomycetes</taxon>
        <taxon>Kitasatosporales</taxon>
        <taxon>Streptomycetaceae</taxon>
        <taxon>Streptacidiphilus</taxon>
    </lineage>
</organism>
<keyword evidence="2" id="KW-0378">Hydrolase</keyword>
<accession>A0ABV6VN58</accession>
<evidence type="ECO:0000313" key="2">
    <source>
        <dbReference type="EMBL" id="MFC1415179.1"/>
    </source>
</evidence>
<dbReference type="GO" id="GO:0016787">
    <property type="term" value="F:hydrolase activity"/>
    <property type="evidence" value="ECO:0007669"/>
    <property type="project" value="UniProtKB-KW"/>
</dbReference>
<protein>
    <submittedName>
        <fullName evidence="2">Alpha/beta hydrolase</fullName>
    </submittedName>
</protein>
<dbReference type="EMBL" id="JBHFAB010000001">
    <property type="protein sequence ID" value="MFC1415179.1"/>
    <property type="molecule type" value="Genomic_DNA"/>
</dbReference>
<comment type="caution">
    <text evidence="2">The sequence shown here is derived from an EMBL/GenBank/DDBJ whole genome shotgun (WGS) entry which is preliminary data.</text>
</comment>
<name>A0ABV6VN58_9ACTN</name>
<reference evidence="2 3" key="1">
    <citation type="submission" date="2024-09" db="EMBL/GenBank/DDBJ databases">
        <authorList>
            <person name="Lee S.D."/>
        </authorList>
    </citation>
    <scope>NUCLEOTIDE SEQUENCE [LARGE SCALE GENOMIC DNA]</scope>
    <source>
        <strain evidence="2 3">N8-3</strain>
    </source>
</reference>
<dbReference type="Proteomes" id="UP001592531">
    <property type="component" value="Unassembled WGS sequence"/>
</dbReference>